<name>A0ABM8DM94_9BACT</name>
<organism evidence="1 2">
    <name type="scientific">Geothrix oryzae</name>
    <dbReference type="NCBI Taxonomy" id="2927975"/>
    <lineage>
        <taxon>Bacteria</taxon>
        <taxon>Pseudomonadati</taxon>
        <taxon>Acidobacteriota</taxon>
        <taxon>Holophagae</taxon>
        <taxon>Holophagales</taxon>
        <taxon>Holophagaceae</taxon>
        <taxon>Geothrix</taxon>
    </lineage>
</organism>
<gene>
    <name evidence="1" type="ORF">GETHOR_01320</name>
</gene>
<dbReference type="EMBL" id="AP027079">
    <property type="protein sequence ID" value="BDU68031.1"/>
    <property type="molecule type" value="Genomic_DNA"/>
</dbReference>
<dbReference type="InterPro" id="IPR011726">
    <property type="entry name" value="KdpF"/>
</dbReference>
<keyword evidence="2" id="KW-1185">Reference proteome</keyword>
<dbReference type="Proteomes" id="UP001242010">
    <property type="component" value="Chromosome"/>
</dbReference>
<accession>A0ABM8DM94</accession>
<reference evidence="2" key="1">
    <citation type="journal article" date="2023" name="Int. J. Syst. Evol. Microbiol.">
        <title>Mesoterricola silvestris gen. nov., sp. nov., Mesoterricola sediminis sp. nov., Geothrix oryzae sp. nov., Geothrix edaphica sp. nov., Geothrix rubra sp. nov., and Geothrix limicola sp. nov., six novel members of Acidobacteriota isolated from soils.</title>
        <authorList>
            <person name="Itoh H."/>
            <person name="Sugisawa Y."/>
            <person name="Mise K."/>
            <person name="Xu Z."/>
            <person name="Kuniyasu M."/>
            <person name="Ushijima N."/>
            <person name="Kawano K."/>
            <person name="Kobayashi E."/>
            <person name="Shiratori Y."/>
            <person name="Masuda Y."/>
            <person name="Senoo K."/>
        </authorList>
    </citation>
    <scope>NUCLEOTIDE SEQUENCE [LARGE SCALE GENOMIC DNA]</scope>
    <source>
        <strain evidence="2">Red222</strain>
    </source>
</reference>
<dbReference type="RefSeq" id="WP_286354657.1">
    <property type="nucleotide sequence ID" value="NZ_AP027079.1"/>
</dbReference>
<proteinExistence type="predicted"/>
<sequence>MTPALFIAALLALGLLAYLAFALLSPESFQ</sequence>
<evidence type="ECO:0000313" key="2">
    <source>
        <dbReference type="Proteomes" id="UP001242010"/>
    </source>
</evidence>
<protein>
    <recommendedName>
        <fullName evidence="3">K(+)-transporting ATPase subunit F</fullName>
    </recommendedName>
</protein>
<dbReference type="Pfam" id="PF09604">
    <property type="entry name" value="Potass_KdpF"/>
    <property type="match status" value="1"/>
</dbReference>
<evidence type="ECO:0008006" key="3">
    <source>
        <dbReference type="Google" id="ProtNLM"/>
    </source>
</evidence>
<evidence type="ECO:0000313" key="1">
    <source>
        <dbReference type="EMBL" id="BDU68031.1"/>
    </source>
</evidence>